<dbReference type="EMBL" id="JAJHJB010000012">
    <property type="protein sequence ID" value="MCC5465813.1"/>
    <property type="molecule type" value="Genomic_DNA"/>
</dbReference>
<dbReference type="Gene3D" id="3.30.450.40">
    <property type="match status" value="1"/>
</dbReference>
<reference evidence="1" key="1">
    <citation type="submission" date="2021-11" db="EMBL/GenBank/DDBJ databases">
        <title>Description of a new species Pelosinus isolated from the bottom sediments of Lake Baikal.</title>
        <authorList>
            <person name="Zakharyuk A."/>
        </authorList>
    </citation>
    <scope>NUCLEOTIDE SEQUENCE</scope>
    <source>
        <strain evidence="1">Bkl1</strain>
    </source>
</reference>
<dbReference type="RefSeq" id="WP_229535037.1">
    <property type="nucleotide sequence ID" value="NZ_JAJHJB010000012.1"/>
</dbReference>
<dbReference type="Proteomes" id="UP001165492">
    <property type="component" value="Unassembled WGS sequence"/>
</dbReference>
<comment type="caution">
    <text evidence="1">The sequence shown here is derived from an EMBL/GenBank/DDBJ whole genome shotgun (WGS) entry which is preliminary data.</text>
</comment>
<dbReference type="SUPFAM" id="SSF55781">
    <property type="entry name" value="GAF domain-like"/>
    <property type="match status" value="1"/>
</dbReference>
<keyword evidence="2" id="KW-1185">Reference proteome</keyword>
<protein>
    <submittedName>
        <fullName evidence="1">Uncharacterized protein</fullName>
    </submittedName>
</protein>
<evidence type="ECO:0000313" key="1">
    <source>
        <dbReference type="EMBL" id="MCC5465813.1"/>
    </source>
</evidence>
<accession>A0ABS8HRJ0</accession>
<dbReference type="InterPro" id="IPR029016">
    <property type="entry name" value="GAF-like_dom_sf"/>
</dbReference>
<gene>
    <name evidence="1" type="ORF">LMF89_10640</name>
</gene>
<name>A0ABS8HRJ0_9FIRM</name>
<proteinExistence type="predicted"/>
<evidence type="ECO:0000313" key="2">
    <source>
        <dbReference type="Proteomes" id="UP001165492"/>
    </source>
</evidence>
<organism evidence="1 2">
    <name type="scientific">Pelosinus baikalensis</name>
    <dbReference type="NCBI Taxonomy" id="2892015"/>
    <lineage>
        <taxon>Bacteria</taxon>
        <taxon>Bacillati</taxon>
        <taxon>Bacillota</taxon>
        <taxon>Negativicutes</taxon>
        <taxon>Selenomonadales</taxon>
        <taxon>Sporomusaceae</taxon>
        <taxon>Pelosinus</taxon>
    </lineage>
</organism>
<sequence>MKHLHKLRGSKTLLNTLRKKAISTVLYDTALGLLNHLDLTGLLQKVVIEATQLIKTEHGYYNWVELDQNQMIRKVGVGVYQSDVNRMMRLDQGLIQRTIESEKISLIADYSTWKNRLNDPFFDKIHTEM</sequence>